<dbReference type="AlphaFoldDB" id="G8NQF7"/>
<evidence type="ECO:0000313" key="2">
    <source>
        <dbReference type="Proteomes" id="UP000007113"/>
    </source>
</evidence>
<name>G8NQF7_GRAMM</name>
<sequence>MLHIVLLGMIGTDAIQPLDESPITLTLDSALRSKDYGGIEASFPKPDLTQEFRIAVIGEGGYKKIFIVKKKYLNRLR</sequence>
<reference evidence="1 2" key="1">
    <citation type="submission" date="2011-11" db="EMBL/GenBank/DDBJ databases">
        <title>Complete sequence of Granulicella mallensis MP5ACTX8.</title>
        <authorList>
            <consortium name="US DOE Joint Genome Institute"/>
            <person name="Lucas S."/>
            <person name="Copeland A."/>
            <person name="Lapidus A."/>
            <person name="Cheng J.-F."/>
            <person name="Goodwin L."/>
            <person name="Pitluck S."/>
            <person name="Peters L."/>
            <person name="Lu M."/>
            <person name="Detter J.C."/>
            <person name="Han C."/>
            <person name="Tapia R."/>
            <person name="Land M."/>
            <person name="Hauser L."/>
            <person name="Kyrpides N."/>
            <person name="Ivanova N."/>
            <person name="Mikhailova N."/>
            <person name="Pagani I."/>
            <person name="Rawat S."/>
            <person name="Mannisto M."/>
            <person name="Haggblom M."/>
            <person name="Woyke T."/>
        </authorList>
    </citation>
    <scope>NUCLEOTIDE SEQUENCE [LARGE SCALE GENOMIC DNA]</scope>
    <source>
        <strain evidence="2">ATCC BAA-1857 / DSM 23137 / MP5ACTX8</strain>
    </source>
</reference>
<gene>
    <name evidence="1" type="ordered locus">AciX8_1768</name>
</gene>
<proteinExistence type="predicted"/>
<dbReference type="KEGG" id="gma:AciX8_1768"/>
<dbReference type="EMBL" id="CP003130">
    <property type="protein sequence ID" value="AEU36106.1"/>
    <property type="molecule type" value="Genomic_DNA"/>
</dbReference>
<dbReference type="Proteomes" id="UP000007113">
    <property type="component" value="Chromosome"/>
</dbReference>
<evidence type="ECO:0000313" key="1">
    <source>
        <dbReference type="EMBL" id="AEU36106.1"/>
    </source>
</evidence>
<protein>
    <submittedName>
        <fullName evidence="1">Uncharacterized protein</fullName>
    </submittedName>
</protein>
<dbReference type="HOGENOM" id="CLU_2633119_0_0_0"/>
<organism evidence="1 2">
    <name type="scientific">Granulicella mallensis (strain ATCC BAA-1857 / DSM 23137 / MP5ACTX8)</name>
    <dbReference type="NCBI Taxonomy" id="682795"/>
    <lineage>
        <taxon>Bacteria</taxon>
        <taxon>Pseudomonadati</taxon>
        <taxon>Acidobacteriota</taxon>
        <taxon>Terriglobia</taxon>
        <taxon>Terriglobales</taxon>
        <taxon>Acidobacteriaceae</taxon>
        <taxon>Granulicella</taxon>
    </lineage>
</organism>
<accession>G8NQF7</accession>
<keyword evidence="2" id="KW-1185">Reference proteome</keyword>